<gene>
    <name evidence="4" type="ORF">BVC80_1255g5</name>
</gene>
<dbReference type="OMA" id="RFQMGNI"/>
<dbReference type="FunCoup" id="A0A200R9L8">
    <property type="interactions" value="435"/>
</dbReference>
<organism evidence="4 5">
    <name type="scientific">Macleaya cordata</name>
    <name type="common">Five-seeded plume-poppy</name>
    <name type="synonym">Bocconia cordata</name>
    <dbReference type="NCBI Taxonomy" id="56857"/>
    <lineage>
        <taxon>Eukaryota</taxon>
        <taxon>Viridiplantae</taxon>
        <taxon>Streptophyta</taxon>
        <taxon>Embryophyta</taxon>
        <taxon>Tracheophyta</taxon>
        <taxon>Spermatophyta</taxon>
        <taxon>Magnoliopsida</taxon>
        <taxon>Ranunculales</taxon>
        <taxon>Papaveraceae</taxon>
        <taxon>Papaveroideae</taxon>
        <taxon>Macleaya</taxon>
    </lineage>
</organism>
<dbReference type="PANTHER" id="PTHR31080:SF64">
    <property type="entry name" value="PLANT INVERTASE_PECTIN METHYLESTERASE INHIBITOR SUPERFAMILY PROTEIN"/>
    <property type="match status" value="1"/>
</dbReference>
<dbReference type="InterPro" id="IPR035513">
    <property type="entry name" value="Invertase/methylesterase_inhib"/>
</dbReference>
<proteinExistence type="predicted"/>
<name>A0A200R9L8_MACCD</name>
<keyword evidence="1 2" id="KW-0732">Signal</keyword>
<dbReference type="InterPro" id="IPR051955">
    <property type="entry name" value="PME_Inhibitor"/>
</dbReference>
<evidence type="ECO:0000256" key="1">
    <source>
        <dbReference type="ARBA" id="ARBA00022729"/>
    </source>
</evidence>
<dbReference type="AlphaFoldDB" id="A0A200R9L8"/>
<dbReference type="InterPro" id="IPR006501">
    <property type="entry name" value="Pectinesterase_inhib_dom"/>
</dbReference>
<dbReference type="Proteomes" id="UP000195402">
    <property type="component" value="Unassembled WGS sequence"/>
</dbReference>
<feature type="domain" description="Pectinesterase inhibitor" evidence="3">
    <location>
        <begin position="43"/>
        <end position="202"/>
    </location>
</feature>
<dbReference type="STRING" id="56857.A0A200R9L8"/>
<dbReference type="EMBL" id="MVGT01000190">
    <property type="protein sequence ID" value="OVA19376.1"/>
    <property type="molecule type" value="Genomic_DNA"/>
</dbReference>
<dbReference type="Gene3D" id="1.20.140.40">
    <property type="entry name" value="Invertase/pectin methylesterase inhibitor family protein"/>
    <property type="match status" value="1"/>
</dbReference>
<feature type="chain" id="PRO_5012306881" evidence="2">
    <location>
        <begin position="35"/>
        <end position="218"/>
    </location>
</feature>
<protein>
    <submittedName>
        <fullName evidence="4">Pectinesterase inhibitor domain</fullName>
    </submittedName>
</protein>
<evidence type="ECO:0000313" key="5">
    <source>
        <dbReference type="Proteomes" id="UP000195402"/>
    </source>
</evidence>
<dbReference type="SMART" id="SM00856">
    <property type="entry name" value="PMEI"/>
    <property type="match status" value="1"/>
</dbReference>
<dbReference type="OrthoDB" id="1430376at2759"/>
<dbReference type="CDD" id="cd15798">
    <property type="entry name" value="PMEI-like_3"/>
    <property type="match status" value="1"/>
</dbReference>
<evidence type="ECO:0000256" key="2">
    <source>
        <dbReference type="SAM" id="SignalP"/>
    </source>
</evidence>
<evidence type="ECO:0000259" key="3">
    <source>
        <dbReference type="SMART" id="SM00856"/>
    </source>
</evidence>
<evidence type="ECO:0000313" key="4">
    <source>
        <dbReference type="EMBL" id="OVA19376.1"/>
    </source>
</evidence>
<dbReference type="GO" id="GO:0004857">
    <property type="term" value="F:enzyme inhibitor activity"/>
    <property type="evidence" value="ECO:0007669"/>
    <property type="project" value="InterPro"/>
</dbReference>
<dbReference type="SUPFAM" id="SSF101148">
    <property type="entry name" value="Plant invertase/pectin methylesterase inhibitor"/>
    <property type="match status" value="1"/>
</dbReference>
<dbReference type="PANTHER" id="PTHR31080">
    <property type="entry name" value="PECTINESTERASE INHIBITOR-LIKE"/>
    <property type="match status" value="1"/>
</dbReference>
<dbReference type="Pfam" id="PF04043">
    <property type="entry name" value="PMEI"/>
    <property type="match status" value="1"/>
</dbReference>
<feature type="signal peptide" evidence="2">
    <location>
        <begin position="1"/>
        <end position="34"/>
    </location>
</feature>
<keyword evidence="5" id="KW-1185">Reference proteome</keyword>
<sequence>MATKSKTQQILPFFSQLSAVAPAILLFLLPAISAVDPTNSTSNATDFIRTSCNATLYPDLCYTSLSGYSNAVQQNPGQLARVAIRISLSKAHQMTSYISNITNQTHFGSDPKTIAALHDCHSTFNDAVYQIKRSLKQMFHLNHGGGSFRFLMSNVQTWMSAALTNEETCTDGFELAPNGPMKSDVCNQALIAKKFASNALALVNSFAAKRCTKTIESP</sequence>
<comment type="caution">
    <text evidence="4">The sequence shown here is derived from an EMBL/GenBank/DDBJ whole genome shotgun (WGS) entry which is preliminary data.</text>
</comment>
<reference evidence="4 5" key="1">
    <citation type="journal article" date="2017" name="Mol. Plant">
        <title>The Genome of Medicinal Plant Macleaya cordata Provides New Insights into Benzylisoquinoline Alkaloids Metabolism.</title>
        <authorList>
            <person name="Liu X."/>
            <person name="Liu Y."/>
            <person name="Huang P."/>
            <person name="Ma Y."/>
            <person name="Qing Z."/>
            <person name="Tang Q."/>
            <person name="Cao H."/>
            <person name="Cheng P."/>
            <person name="Zheng Y."/>
            <person name="Yuan Z."/>
            <person name="Zhou Y."/>
            <person name="Liu J."/>
            <person name="Tang Z."/>
            <person name="Zhuo Y."/>
            <person name="Zhang Y."/>
            <person name="Yu L."/>
            <person name="Huang J."/>
            <person name="Yang P."/>
            <person name="Peng Q."/>
            <person name="Zhang J."/>
            <person name="Jiang W."/>
            <person name="Zhang Z."/>
            <person name="Lin K."/>
            <person name="Ro D.K."/>
            <person name="Chen X."/>
            <person name="Xiong X."/>
            <person name="Shang Y."/>
            <person name="Huang S."/>
            <person name="Zeng J."/>
        </authorList>
    </citation>
    <scope>NUCLEOTIDE SEQUENCE [LARGE SCALE GENOMIC DNA]</scope>
    <source>
        <strain evidence="5">cv. BLH2017</strain>
        <tissue evidence="4">Root</tissue>
    </source>
</reference>
<accession>A0A200R9L8</accession>
<dbReference type="NCBIfam" id="TIGR01614">
    <property type="entry name" value="PME_inhib"/>
    <property type="match status" value="1"/>
</dbReference>
<dbReference type="InParanoid" id="A0A200R9L8"/>